<gene>
    <name evidence="2" type="ORF">PIB30_016271</name>
</gene>
<evidence type="ECO:0000313" key="2">
    <source>
        <dbReference type="EMBL" id="MED6217283.1"/>
    </source>
</evidence>
<evidence type="ECO:0000313" key="3">
    <source>
        <dbReference type="Proteomes" id="UP001341840"/>
    </source>
</evidence>
<comment type="caution">
    <text evidence="2">The sequence shown here is derived from an EMBL/GenBank/DDBJ whole genome shotgun (WGS) entry which is preliminary data.</text>
</comment>
<sequence length="166" mass="19328">MIELIDQPLEALQKDAYWNNELVVFTSCLVEKQFLDAYREKIQCFLKIFDNLFHTRENLSNLQLKATLVKENCDALATAESNLKEKDTFYEKHLNNANTMLEGLSTERAILVKKLAEIQAQIQEIDDKTSKIKRPLDKIVEKKLNFEENFYKPKGLGIKFHANFEA</sequence>
<dbReference type="Proteomes" id="UP001341840">
    <property type="component" value="Unassembled WGS sequence"/>
</dbReference>
<evidence type="ECO:0000256" key="1">
    <source>
        <dbReference type="SAM" id="Coils"/>
    </source>
</evidence>
<keyword evidence="3" id="KW-1185">Reference proteome</keyword>
<accession>A0ABU6Z911</accession>
<keyword evidence="1" id="KW-0175">Coiled coil</keyword>
<protein>
    <submittedName>
        <fullName evidence="2">Uncharacterized protein</fullName>
    </submittedName>
</protein>
<organism evidence="2 3">
    <name type="scientific">Stylosanthes scabra</name>
    <dbReference type="NCBI Taxonomy" id="79078"/>
    <lineage>
        <taxon>Eukaryota</taxon>
        <taxon>Viridiplantae</taxon>
        <taxon>Streptophyta</taxon>
        <taxon>Embryophyta</taxon>
        <taxon>Tracheophyta</taxon>
        <taxon>Spermatophyta</taxon>
        <taxon>Magnoliopsida</taxon>
        <taxon>eudicotyledons</taxon>
        <taxon>Gunneridae</taxon>
        <taxon>Pentapetalae</taxon>
        <taxon>rosids</taxon>
        <taxon>fabids</taxon>
        <taxon>Fabales</taxon>
        <taxon>Fabaceae</taxon>
        <taxon>Papilionoideae</taxon>
        <taxon>50 kb inversion clade</taxon>
        <taxon>dalbergioids sensu lato</taxon>
        <taxon>Dalbergieae</taxon>
        <taxon>Pterocarpus clade</taxon>
        <taxon>Stylosanthes</taxon>
    </lineage>
</organism>
<name>A0ABU6Z911_9FABA</name>
<dbReference type="EMBL" id="JASCZI010271906">
    <property type="protein sequence ID" value="MED6217283.1"/>
    <property type="molecule type" value="Genomic_DNA"/>
</dbReference>
<feature type="coiled-coil region" evidence="1">
    <location>
        <begin position="101"/>
        <end position="128"/>
    </location>
</feature>
<reference evidence="2 3" key="1">
    <citation type="journal article" date="2023" name="Plants (Basel)">
        <title>Bridging the Gap: Combining Genomics and Transcriptomics Approaches to Understand Stylosanthes scabra, an Orphan Legume from the Brazilian Caatinga.</title>
        <authorList>
            <person name="Ferreira-Neto J.R.C."/>
            <person name="da Silva M.D."/>
            <person name="Binneck E."/>
            <person name="de Melo N.F."/>
            <person name="da Silva R.H."/>
            <person name="de Melo A.L.T.M."/>
            <person name="Pandolfi V."/>
            <person name="Bustamante F.O."/>
            <person name="Brasileiro-Vidal A.C."/>
            <person name="Benko-Iseppon A.M."/>
        </authorList>
    </citation>
    <scope>NUCLEOTIDE SEQUENCE [LARGE SCALE GENOMIC DNA]</scope>
    <source>
        <tissue evidence="2">Leaves</tissue>
    </source>
</reference>
<proteinExistence type="predicted"/>